<keyword evidence="1" id="KW-0540">Nuclease</keyword>
<proteinExistence type="predicted"/>
<name>A0ABW3CUI3_9FLAO</name>
<dbReference type="InterPro" id="IPR007581">
    <property type="entry name" value="Endonuclease-V"/>
</dbReference>
<dbReference type="RefSeq" id="WP_386402360.1">
    <property type="nucleotide sequence ID" value="NZ_JBHTJH010000001.1"/>
</dbReference>
<protein>
    <submittedName>
        <fullName evidence="1">Endonuclease V</fullName>
    </submittedName>
</protein>
<reference evidence="2" key="1">
    <citation type="journal article" date="2019" name="Int. J. Syst. Evol. Microbiol.">
        <title>The Global Catalogue of Microorganisms (GCM) 10K type strain sequencing project: providing services to taxonomists for standard genome sequencing and annotation.</title>
        <authorList>
            <consortium name="The Broad Institute Genomics Platform"/>
            <consortium name="The Broad Institute Genome Sequencing Center for Infectious Disease"/>
            <person name="Wu L."/>
            <person name="Ma J."/>
        </authorList>
    </citation>
    <scope>NUCLEOTIDE SEQUENCE [LARGE SCALE GENOMIC DNA]</scope>
    <source>
        <strain evidence="2">CCUG 62952</strain>
    </source>
</reference>
<dbReference type="Gene3D" id="3.30.2170.10">
    <property type="entry name" value="archaeoglobus fulgidus dsm 4304 superfamily"/>
    <property type="match status" value="1"/>
</dbReference>
<dbReference type="Proteomes" id="UP001596978">
    <property type="component" value="Unassembled WGS sequence"/>
</dbReference>
<dbReference type="GO" id="GO:0004519">
    <property type="term" value="F:endonuclease activity"/>
    <property type="evidence" value="ECO:0007669"/>
    <property type="project" value="UniProtKB-KW"/>
</dbReference>
<dbReference type="Pfam" id="PF04493">
    <property type="entry name" value="Endonuclease_5"/>
    <property type="match status" value="1"/>
</dbReference>
<gene>
    <name evidence="1" type="ORF">ACFQ1M_00540</name>
</gene>
<organism evidence="1 2">
    <name type="scientific">Sungkyunkwania multivorans</name>
    <dbReference type="NCBI Taxonomy" id="1173618"/>
    <lineage>
        <taxon>Bacteria</taxon>
        <taxon>Pseudomonadati</taxon>
        <taxon>Bacteroidota</taxon>
        <taxon>Flavobacteriia</taxon>
        <taxon>Flavobacteriales</taxon>
        <taxon>Flavobacteriaceae</taxon>
        <taxon>Sungkyunkwania</taxon>
    </lineage>
</organism>
<sequence length="167" mass="18799">MVLSIDVHYKPTYAKAVGLLFRDWQDKEPTSVFSERINEVEPYIPGQFYQRELPCIMALLQKVDLKALAFILVDGFVFLDDVGKHGLGGHLYERLDKEIPIIGVAKTGFHSIKNSVQEITRGNSKTPLYVTAVGVDLAVAATYVLNMHGNHRIPTLLKEMDRLTKTE</sequence>
<keyword evidence="2" id="KW-1185">Reference proteome</keyword>
<keyword evidence="1" id="KW-0255">Endonuclease</keyword>
<comment type="caution">
    <text evidence="1">The sequence shown here is derived from an EMBL/GenBank/DDBJ whole genome shotgun (WGS) entry which is preliminary data.</text>
</comment>
<keyword evidence="1" id="KW-0378">Hydrolase</keyword>
<accession>A0ABW3CUI3</accession>
<dbReference type="EMBL" id="JBHTJH010000001">
    <property type="protein sequence ID" value="MFD0860677.1"/>
    <property type="molecule type" value="Genomic_DNA"/>
</dbReference>
<evidence type="ECO:0000313" key="2">
    <source>
        <dbReference type="Proteomes" id="UP001596978"/>
    </source>
</evidence>
<evidence type="ECO:0000313" key="1">
    <source>
        <dbReference type="EMBL" id="MFD0860677.1"/>
    </source>
</evidence>